<dbReference type="EMBL" id="PKPP01002798">
    <property type="protein sequence ID" value="PWA73050.1"/>
    <property type="molecule type" value="Genomic_DNA"/>
</dbReference>
<dbReference type="Pfam" id="PF14244">
    <property type="entry name" value="Retrotran_gag_3"/>
    <property type="match status" value="1"/>
</dbReference>
<evidence type="ECO:0000259" key="2">
    <source>
        <dbReference type="Pfam" id="PF14244"/>
    </source>
</evidence>
<feature type="compositionally biased region" description="Polar residues" evidence="1">
    <location>
        <begin position="200"/>
        <end position="214"/>
    </location>
</feature>
<dbReference type="PANTHER" id="PTHR37610:SF40">
    <property type="entry name" value="OS01G0909600 PROTEIN"/>
    <property type="match status" value="1"/>
</dbReference>
<name>A0A2U1NHW1_ARTAN</name>
<dbReference type="AlphaFoldDB" id="A0A2U1NHW1"/>
<gene>
    <name evidence="3" type="ORF">CTI12_AA264630</name>
</gene>
<organism evidence="3 4">
    <name type="scientific">Artemisia annua</name>
    <name type="common">Sweet wormwood</name>
    <dbReference type="NCBI Taxonomy" id="35608"/>
    <lineage>
        <taxon>Eukaryota</taxon>
        <taxon>Viridiplantae</taxon>
        <taxon>Streptophyta</taxon>
        <taxon>Embryophyta</taxon>
        <taxon>Tracheophyta</taxon>
        <taxon>Spermatophyta</taxon>
        <taxon>Magnoliopsida</taxon>
        <taxon>eudicotyledons</taxon>
        <taxon>Gunneridae</taxon>
        <taxon>Pentapetalae</taxon>
        <taxon>asterids</taxon>
        <taxon>campanulids</taxon>
        <taxon>Asterales</taxon>
        <taxon>Asteraceae</taxon>
        <taxon>Asteroideae</taxon>
        <taxon>Anthemideae</taxon>
        <taxon>Artemisiinae</taxon>
        <taxon>Artemisia</taxon>
    </lineage>
</organism>
<feature type="region of interest" description="Disordered" evidence="1">
    <location>
        <begin position="1"/>
        <end position="22"/>
    </location>
</feature>
<sequence>MAIPSSSSQQTDQPPQNQNQNINMINDPLYIASSDHPGMTLTNTSFNGNNFHGWSRNVKMALGAKLKLGFIDGSCPKPPIGDVDLQRWVRCDYMVTCWILNSMVNELSDAFLYAHSACELWKEIAERYGQSNGPLVYQLERELSKINQGSLTVASYFNKLKKCWDELSNINGLPTCDCGKMRECTCDVLEKFLLRDNSPVSVEHSQTDSPVSVNHSRKGSPVSVDHSQKDSPIC</sequence>
<evidence type="ECO:0000256" key="1">
    <source>
        <dbReference type="SAM" id="MobiDB-lite"/>
    </source>
</evidence>
<comment type="caution">
    <text evidence="3">The sequence shown here is derived from an EMBL/GenBank/DDBJ whole genome shotgun (WGS) entry which is preliminary data.</text>
</comment>
<accession>A0A2U1NHW1</accession>
<keyword evidence="4" id="KW-1185">Reference proteome</keyword>
<feature type="domain" description="Retrotransposon Copia-like N-terminal" evidence="2">
    <location>
        <begin position="33"/>
        <end position="79"/>
    </location>
</feature>
<dbReference type="OrthoDB" id="1676770at2759"/>
<dbReference type="InterPro" id="IPR029472">
    <property type="entry name" value="Copia-like_N"/>
</dbReference>
<dbReference type="PANTHER" id="PTHR37610">
    <property type="entry name" value="CCHC-TYPE DOMAIN-CONTAINING PROTEIN"/>
    <property type="match status" value="1"/>
</dbReference>
<dbReference type="Proteomes" id="UP000245207">
    <property type="component" value="Unassembled WGS sequence"/>
</dbReference>
<protein>
    <recommendedName>
        <fullName evidence="2">Retrotransposon Copia-like N-terminal domain-containing protein</fullName>
    </recommendedName>
</protein>
<proteinExistence type="predicted"/>
<evidence type="ECO:0000313" key="3">
    <source>
        <dbReference type="EMBL" id="PWA73050.1"/>
    </source>
</evidence>
<evidence type="ECO:0000313" key="4">
    <source>
        <dbReference type="Proteomes" id="UP000245207"/>
    </source>
</evidence>
<reference evidence="3 4" key="1">
    <citation type="journal article" date="2018" name="Mol. Plant">
        <title>The genome of Artemisia annua provides insight into the evolution of Asteraceae family and artemisinin biosynthesis.</title>
        <authorList>
            <person name="Shen Q."/>
            <person name="Zhang L."/>
            <person name="Liao Z."/>
            <person name="Wang S."/>
            <person name="Yan T."/>
            <person name="Shi P."/>
            <person name="Liu M."/>
            <person name="Fu X."/>
            <person name="Pan Q."/>
            <person name="Wang Y."/>
            <person name="Lv Z."/>
            <person name="Lu X."/>
            <person name="Zhang F."/>
            <person name="Jiang W."/>
            <person name="Ma Y."/>
            <person name="Chen M."/>
            <person name="Hao X."/>
            <person name="Li L."/>
            <person name="Tang Y."/>
            <person name="Lv G."/>
            <person name="Zhou Y."/>
            <person name="Sun X."/>
            <person name="Brodelius P.E."/>
            <person name="Rose J.K.C."/>
            <person name="Tang K."/>
        </authorList>
    </citation>
    <scope>NUCLEOTIDE SEQUENCE [LARGE SCALE GENOMIC DNA]</scope>
    <source>
        <strain evidence="4">cv. Huhao1</strain>
        <tissue evidence="3">Leaf</tissue>
    </source>
</reference>
<feature type="region of interest" description="Disordered" evidence="1">
    <location>
        <begin position="200"/>
        <end position="234"/>
    </location>
</feature>